<feature type="site" description="Important for substrate specificity" evidence="3">
    <location>
        <position position="150"/>
    </location>
</feature>
<accession>A0AAU8HWG7</accession>
<dbReference type="PANTHER" id="PTHR43213:SF5">
    <property type="entry name" value="BIFUNCTIONAL DTTP_UTP PYROPHOSPHATASE_METHYLTRANSFERASE PROTEIN-RELATED"/>
    <property type="match status" value="1"/>
</dbReference>
<feature type="site" description="Important for substrate specificity" evidence="3">
    <location>
        <position position="10"/>
    </location>
</feature>
<dbReference type="Pfam" id="PF02545">
    <property type="entry name" value="Maf"/>
    <property type="match status" value="1"/>
</dbReference>
<dbReference type="CDD" id="cd00555">
    <property type="entry name" value="Maf"/>
    <property type="match status" value="1"/>
</dbReference>
<dbReference type="RefSeq" id="WP_353894300.1">
    <property type="nucleotide sequence ID" value="NZ_CP159485.1"/>
</dbReference>
<gene>
    <name evidence="4" type="ORF">PRVXH_001095</name>
</gene>
<dbReference type="AlphaFoldDB" id="A0AAU8HWG7"/>
<reference evidence="4" key="2">
    <citation type="submission" date="2024-06" db="EMBL/GenBank/DDBJ databases">
        <authorList>
            <person name="Petrova K.O."/>
            <person name="Toshchakov S.V."/>
            <person name="Boltjanskaja Y.V."/>
            <person name="Kevbrin V.V."/>
        </authorList>
    </citation>
    <scope>NUCLEOTIDE SEQUENCE</scope>
    <source>
        <strain evidence="4">Z-710</strain>
    </source>
</reference>
<dbReference type="SUPFAM" id="SSF52972">
    <property type="entry name" value="ITPase-like"/>
    <property type="match status" value="1"/>
</dbReference>
<dbReference type="GO" id="GO:0047429">
    <property type="term" value="F:nucleoside triphosphate diphosphatase activity"/>
    <property type="evidence" value="ECO:0007669"/>
    <property type="project" value="UniProtKB-EC"/>
</dbReference>
<dbReference type="GO" id="GO:0005737">
    <property type="term" value="C:cytoplasm"/>
    <property type="evidence" value="ECO:0007669"/>
    <property type="project" value="UniProtKB-SubCell"/>
</dbReference>
<dbReference type="GO" id="GO:0009117">
    <property type="term" value="P:nucleotide metabolic process"/>
    <property type="evidence" value="ECO:0007669"/>
    <property type="project" value="UniProtKB-KW"/>
</dbReference>
<dbReference type="PANTHER" id="PTHR43213">
    <property type="entry name" value="BIFUNCTIONAL DTTP/UTP PYROPHOSPHATASE/METHYLTRANSFERASE PROTEIN-RELATED"/>
    <property type="match status" value="1"/>
</dbReference>
<dbReference type="NCBIfam" id="TIGR00172">
    <property type="entry name" value="maf"/>
    <property type="match status" value="1"/>
</dbReference>
<evidence type="ECO:0000256" key="2">
    <source>
        <dbReference type="ARBA" id="ARBA00022801"/>
    </source>
</evidence>
<comment type="similarity">
    <text evidence="3">Belongs to the Maf family. YhdE subfamily.</text>
</comment>
<dbReference type="HAMAP" id="MF_00528">
    <property type="entry name" value="Maf"/>
    <property type="match status" value="1"/>
</dbReference>
<feature type="active site" description="Proton acceptor" evidence="3">
    <location>
        <position position="66"/>
    </location>
</feature>
<evidence type="ECO:0000256" key="1">
    <source>
        <dbReference type="ARBA" id="ARBA00001968"/>
    </source>
</evidence>
<name>A0AAU8HWG7_9FIRM</name>
<keyword evidence="2 3" id="KW-0378">Hydrolase</keyword>
<comment type="subcellular location">
    <subcellularLocation>
        <location evidence="3">Cytoplasm</location>
    </subcellularLocation>
</comment>
<feature type="site" description="Important for substrate specificity" evidence="3">
    <location>
        <position position="67"/>
    </location>
</feature>
<comment type="caution">
    <text evidence="3">Lacks conserved residue(s) required for the propagation of feature annotation.</text>
</comment>
<dbReference type="EMBL" id="CP159485">
    <property type="protein sequence ID" value="XCI29753.1"/>
    <property type="molecule type" value="Genomic_DNA"/>
</dbReference>
<reference evidence="4" key="1">
    <citation type="journal article" date="2018" name="Antonie Van Leeuwenhoek">
        <title>Proteinivorax hydrogeniformans sp. nov., an anaerobic, haloalkaliphilic bacterium fermenting proteinaceous compounds with high hydrogen production.</title>
        <authorList>
            <person name="Boltyanskaya Y."/>
            <person name="Detkova E."/>
            <person name="Pimenov N."/>
            <person name="Kevbrin V."/>
        </authorList>
    </citation>
    <scope>NUCLEOTIDE SEQUENCE</scope>
    <source>
        <strain evidence="4">Z-710</strain>
    </source>
</reference>
<evidence type="ECO:0000256" key="3">
    <source>
        <dbReference type="HAMAP-Rule" id="MF_00528"/>
    </source>
</evidence>
<evidence type="ECO:0000313" key="4">
    <source>
        <dbReference type="EMBL" id="XCI29753.1"/>
    </source>
</evidence>
<comment type="cofactor">
    <cofactor evidence="1 3">
        <name>a divalent metal cation</name>
        <dbReference type="ChEBI" id="CHEBI:60240"/>
    </cofactor>
</comment>
<comment type="catalytic activity">
    <reaction evidence="3">
        <text>dTTP + H2O = dTMP + diphosphate + H(+)</text>
        <dbReference type="Rhea" id="RHEA:28534"/>
        <dbReference type="ChEBI" id="CHEBI:15377"/>
        <dbReference type="ChEBI" id="CHEBI:15378"/>
        <dbReference type="ChEBI" id="CHEBI:33019"/>
        <dbReference type="ChEBI" id="CHEBI:37568"/>
        <dbReference type="ChEBI" id="CHEBI:63528"/>
        <dbReference type="EC" id="3.6.1.9"/>
    </reaction>
</comment>
<comment type="function">
    <text evidence="3">Nucleoside triphosphate pyrophosphatase that hydrolyzes dTTP and UTP. May have a dual role in cell division arrest and in preventing the incorporation of modified nucleotides into cellular nucleic acids.</text>
</comment>
<sequence>MLILASKSPRRREILNKLPLKYQVISSNVNEKKFSEKNPAELSKSLAIAKAIEVSSKTKDYVLAADTVVSFDGNILGKPSSLEQCRMVLQMLSANKHYVITGVALCFEGTVIDAFYETTSVYFKPLSNQIIEWYISTEEPFDKAGGYGIQGKGGVFVERIEGCFYNVMGLPLSRTSELLTHHGIMKWGN</sequence>
<dbReference type="EC" id="3.6.1.9" evidence="3"/>
<organism evidence="4">
    <name type="scientific">Proteinivorax hydrogeniformans</name>
    <dbReference type="NCBI Taxonomy" id="1826727"/>
    <lineage>
        <taxon>Bacteria</taxon>
        <taxon>Bacillati</taxon>
        <taxon>Bacillota</taxon>
        <taxon>Clostridia</taxon>
        <taxon>Eubacteriales</taxon>
        <taxon>Proteinivoracaceae</taxon>
        <taxon>Proteinivorax</taxon>
    </lineage>
</organism>
<comment type="catalytic activity">
    <reaction evidence="3">
        <text>UTP + H2O = UMP + diphosphate + H(+)</text>
        <dbReference type="Rhea" id="RHEA:29395"/>
        <dbReference type="ChEBI" id="CHEBI:15377"/>
        <dbReference type="ChEBI" id="CHEBI:15378"/>
        <dbReference type="ChEBI" id="CHEBI:33019"/>
        <dbReference type="ChEBI" id="CHEBI:46398"/>
        <dbReference type="ChEBI" id="CHEBI:57865"/>
        <dbReference type="EC" id="3.6.1.9"/>
    </reaction>
</comment>
<protein>
    <recommendedName>
        <fullName evidence="3">dTTP/UTP pyrophosphatase</fullName>
        <shortName evidence="3">dTTPase/UTPase</shortName>
        <ecNumber evidence="3">3.6.1.9</ecNumber>
    </recommendedName>
    <alternativeName>
        <fullName evidence="3">Nucleoside triphosphate pyrophosphatase</fullName>
    </alternativeName>
    <alternativeName>
        <fullName evidence="3">Nucleotide pyrophosphatase</fullName>
        <shortName evidence="3">Nucleotide PPase</shortName>
    </alternativeName>
</protein>
<dbReference type="PIRSF" id="PIRSF006305">
    <property type="entry name" value="Maf"/>
    <property type="match status" value="1"/>
</dbReference>
<keyword evidence="3" id="KW-0546">Nucleotide metabolism</keyword>
<dbReference type="Gene3D" id="3.90.950.10">
    <property type="match status" value="1"/>
</dbReference>
<keyword evidence="3" id="KW-0963">Cytoplasm</keyword>
<proteinExistence type="inferred from homology"/>
<dbReference type="InterPro" id="IPR029001">
    <property type="entry name" value="ITPase-like_fam"/>
</dbReference>
<dbReference type="InterPro" id="IPR003697">
    <property type="entry name" value="Maf-like"/>
</dbReference>